<evidence type="ECO:0000259" key="1">
    <source>
        <dbReference type="Pfam" id="PF00582"/>
    </source>
</evidence>
<dbReference type="EMBL" id="PZZZ01000006">
    <property type="protein sequence ID" value="PTM93406.1"/>
    <property type="molecule type" value="Genomic_DNA"/>
</dbReference>
<dbReference type="Pfam" id="PF00582">
    <property type="entry name" value="Usp"/>
    <property type="match status" value="1"/>
</dbReference>
<dbReference type="AlphaFoldDB" id="A0A2T5B349"/>
<dbReference type="OrthoDB" id="4715603at2"/>
<evidence type="ECO:0000313" key="3">
    <source>
        <dbReference type="Proteomes" id="UP000241247"/>
    </source>
</evidence>
<protein>
    <submittedName>
        <fullName evidence="2">Nucleotide-binding universal stress UspA family protein</fullName>
    </submittedName>
</protein>
<comment type="caution">
    <text evidence="2">The sequence shown here is derived from an EMBL/GenBank/DDBJ whole genome shotgun (WGS) entry which is preliminary data.</text>
</comment>
<proteinExistence type="predicted"/>
<keyword evidence="3" id="KW-1185">Reference proteome</keyword>
<dbReference type="Gene3D" id="3.40.50.620">
    <property type="entry name" value="HUPs"/>
    <property type="match status" value="1"/>
</dbReference>
<accession>A0A2T5B349</accession>
<feature type="domain" description="UspA" evidence="1">
    <location>
        <begin position="19"/>
        <end position="155"/>
    </location>
</feature>
<sequence length="164" mass="18333">MIGALFRQRQPPDDRQNVRSVLVASEGRRFTQDVIDLAVRMVSPQGGRAQVITVARLWGTSFGLPNPGLRPSRREMAEQEENILWAITQLESAGVVADGHIVTTRNPCRSILNEARRKGCDAIVMGADPRRSWFIGSMMWSQEPYRVRGRTSVPVHLVCPQGRA</sequence>
<dbReference type="InterPro" id="IPR014729">
    <property type="entry name" value="Rossmann-like_a/b/a_fold"/>
</dbReference>
<dbReference type="Proteomes" id="UP000241247">
    <property type="component" value="Unassembled WGS sequence"/>
</dbReference>
<dbReference type="RefSeq" id="WP_108003750.1">
    <property type="nucleotide sequence ID" value="NZ_JBHEEX010000005.1"/>
</dbReference>
<dbReference type="InterPro" id="IPR006016">
    <property type="entry name" value="UspA"/>
</dbReference>
<dbReference type="CDD" id="cd00293">
    <property type="entry name" value="USP-like"/>
    <property type="match status" value="1"/>
</dbReference>
<evidence type="ECO:0000313" key="2">
    <source>
        <dbReference type="EMBL" id="PTM93406.1"/>
    </source>
</evidence>
<dbReference type="SUPFAM" id="SSF52402">
    <property type="entry name" value="Adenine nucleotide alpha hydrolases-like"/>
    <property type="match status" value="1"/>
</dbReference>
<gene>
    <name evidence="2" type="ORF">C7449_10691</name>
</gene>
<organism evidence="2 3">
    <name type="scientific">Mycoplana dimorpha</name>
    <dbReference type="NCBI Taxonomy" id="28320"/>
    <lineage>
        <taxon>Bacteria</taxon>
        <taxon>Pseudomonadati</taxon>
        <taxon>Pseudomonadota</taxon>
        <taxon>Alphaproteobacteria</taxon>
        <taxon>Hyphomicrobiales</taxon>
        <taxon>Rhizobiaceae</taxon>
        <taxon>Mycoplana</taxon>
    </lineage>
</organism>
<name>A0A2T5B349_MYCDI</name>
<reference evidence="2 3" key="1">
    <citation type="submission" date="2018-04" db="EMBL/GenBank/DDBJ databases">
        <title>Genomic Encyclopedia of Type Strains, Phase IV (KMG-IV): sequencing the most valuable type-strain genomes for metagenomic binning, comparative biology and taxonomic classification.</title>
        <authorList>
            <person name="Goeker M."/>
        </authorList>
    </citation>
    <scope>NUCLEOTIDE SEQUENCE [LARGE SCALE GENOMIC DNA]</scope>
    <source>
        <strain evidence="2 3">DSM 7138</strain>
    </source>
</reference>